<evidence type="ECO:0000256" key="1">
    <source>
        <dbReference type="SAM" id="MobiDB-lite"/>
    </source>
</evidence>
<feature type="region of interest" description="Disordered" evidence="1">
    <location>
        <begin position="28"/>
        <end position="48"/>
    </location>
</feature>
<protein>
    <submittedName>
        <fullName evidence="2">Uncharacterized protein</fullName>
    </submittedName>
</protein>
<name>A0A3B0V103_9ZZZZ</name>
<sequence>MMQKNSLRFIFGFIILFGLAACTSAEEPAPTAASADSGQAVPPTDEPS</sequence>
<feature type="non-terminal residue" evidence="2">
    <location>
        <position position="48"/>
    </location>
</feature>
<organism evidence="2">
    <name type="scientific">hydrothermal vent metagenome</name>
    <dbReference type="NCBI Taxonomy" id="652676"/>
    <lineage>
        <taxon>unclassified sequences</taxon>
        <taxon>metagenomes</taxon>
        <taxon>ecological metagenomes</taxon>
    </lineage>
</organism>
<dbReference type="EMBL" id="UOEU01000229">
    <property type="protein sequence ID" value="VAW31487.1"/>
    <property type="molecule type" value="Genomic_DNA"/>
</dbReference>
<evidence type="ECO:0000313" key="2">
    <source>
        <dbReference type="EMBL" id="VAW31487.1"/>
    </source>
</evidence>
<reference evidence="2" key="1">
    <citation type="submission" date="2018-06" db="EMBL/GenBank/DDBJ databases">
        <authorList>
            <person name="Zhirakovskaya E."/>
        </authorList>
    </citation>
    <scope>NUCLEOTIDE SEQUENCE</scope>
</reference>
<gene>
    <name evidence="2" type="ORF">MNBD_CHLOROFLEXI01-5341</name>
</gene>
<dbReference type="AlphaFoldDB" id="A0A3B0V103"/>
<accession>A0A3B0V103</accession>
<dbReference type="PROSITE" id="PS51257">
    <property type="entry name" value="PROKAR_LIPOPROTEIN"/>
    <property type="match status" value="1"/>
</dbReference>
<proteinExistence type="predicted"/>